<evidence type="ECO:0000313" key="1">
    <source>
        <dbReference type="EMBL" id="CAD8129251.1"/>
    </source>
</evidence>
<protein>
    <submittedName>
        <fullName evidence="1">Uncharacterized protein</fullName>
    </submittedName>
</protein>
<name>A0A8S1RKY0_9CILI</name>
<sequence length="101" mass="12440">MNDLEFMDILIITLTIQFNIVPGQAFKFVIYQMQYIQRIKEYLYQIILEYENTKIQLFTFLFFYTKLFGEYSQNVEQYLHNSKMQSTRNECINYIEKKLFN</sequence>
<comment type="caution">
    <text evidence="1">The sequence shown here is derived from an EMBL/GenBank/DDBJ whole genome shotgun (WGS) entry which is preliminary data.</text>
</comment>
<accession>A0A8S1RKY0</accession>
<gene>
    <name evidence="1" type="ORF">PSON_ATCC_30995.1.T2120012</name>
</gene>
<dbReference type="AlphaFoldDB" id="A0A8S1RKY0"/>
<organism evidence="1 2">
    <name type="scientific">Paramecium sonneborni</name>
    <dbReference type="NCBI Taxonomy" id="65129"/>
    <lineage>
        <taxon>Eukaryota</taxon>
        <taxon>Sar</taxon>
        <taxon>Alveolata</taxon>
        <taxon>Ciliophora</taxon>
        <taxon>Intramacronucleata</taxon>
        <taxon>Oligohymenophorea</taxon>
        <taxon>Peniculida</taxon>
        <taxon>Parameciidae</taxon>
        <taxon>Paramecium</taxon>
    </lineage>
</organism>
<dbReference type="EMBL" id="CAJJDN010000212">
    <property type="protein sequence ID" value="CAD8129251.1"/>
    <property type="molecule type" value="Genomic_DNA"/>
</dbReference>
<evidence type="ECO:0000313" key="2">
    <source>
        <dbReference type="Proteomes" id="UP000692954"/>
    </source>
</evidence>
<reference evidence="1" key="1">
    <citation type="submission" date="2021-01" db="EMBL/GenBank/DDBJ databases">
        <authorList>
            <consortium name="Genoscope - CEA"/>
            <person name="William W."/>
        </authorList>
    </citation>
    <scope>NUCLEOTIDE SEQUENCE</scope>
</reference>
<dbReference type="Proteomes" id="UP000692954">
    <property type="component" value="Unassembled WGS sequence"/>
</dbReference>
<keyword evidence="2" id="KW-1185">Reference proteome</keyword>
<proteinExistence type="predicted"/>